<name>K7R4X5_9PICO</name>
<organism evidence="1">
    <name type="scientific">Ljungan virus</name>
    <dbReference type="NCBI Taxonomy" id="172314"/>
    <lineage>
        <taxon>Viruses</taxon>
        <taxon>Riboviria</taxon>
        <taxon>Orthornavirae</taxon>
        <taxon>Pisuviricota</taxon>
        <taxon>Pisoniviricetes</taxon>
        <taxon>Picornavirales</taxon>
        <taxon>Picornaviridae</taxon>
        <taxon>Paavivirinae</taxon>
        <taxon>Parechovirus</taxon>
        <taxon>Parechovirus beljungani</taxon>
        <taxon>Parechovirus B</taxon>
    </lineage>
</organism>
<proteinExistence type="predicted"/>
<feature type="non-terminal residue" evidence="1">
    <location>
        <position position="1"/>
    </location>
</feature>
<feature type="non-terminal residue" evidence="1">
    <location>
        <position position="84"/>
    </location>
</feature>
<evidence type="ECO:0000313" key="1">
    <source>
        <dbReference type="EMBL" id="AFV70740.1"/>
    </source>
</evidence>
<dbReference type="EMBL" id="JX565595">
    <property type="protein sequence ID" value="AFV70740.1"/>
    <property type="molecule type" value="Genomic_RNA"/>
</dbReference>
<accession>K7R4X5</accession>
<sequence>WYVMNHAYTTGQVITRFLEFPTSQHGSLARFFAYFTGEVNIHITHTSSTGNFLTVVHTYYGPDSGINRVTPDLLSSGAIVIPPN</sequence>
<protein>
    <submittedName>
        <fullName evidence="1">VP1</fullName>
    </submittedName>
</protein>
<dbReference type="SUPFAM" id="SSF88633">
    <property type="entry name" value="Positive stranded ssRNA viruses"/>
    <property type="match status" value="1"/>
</dbReference>
<reference evidence="1" key="1">
    <citation type="journal article" date="2013" name="J. Virol.">
        <title>Characterizing the Picornavirus Landscape among Synanthropic Nonhuman Primates in Bangladesh, 2007 to 2008.</title>
        <authorList>
            <person name="Oberste M.S."/>
            <person name="Feeroz M.M."/>
            <person name="Maher K."/>
            <person name="Nix W.A."/>
            <person name="Engel G.A."/>
            <person name="Hasan K.M."/>
            <person name="Begum S."/>
            <person name="Oh G."/>
            <person name="Chowdhury A.H."/>
            <person name="Pallansch M.A."/>
            <person name="Jones-Engel L."/>
        </authorList>
    </citation>
    <scope>NUCLEOTIDE SEQUENCE</scope>
    <source>
        <strain evidence="1">BAN/2007/706547</strain>
    </source>
</reference>